<evidence type="ECO:0000313" key="2">
    <source>
        <dbReference type="Proteomes" id="UP001500630"/>
    </source>
</evidence>
<proteinExistence type="predicted"/>
<dbReference type="RefSeq" id="WP_345572715.1">
    <property type="nucleotide sequence ID" value="NZ_BAABDQ010000032.1"/>
</dbReference>
<gene>
    <name evidence="1" type="ORF">GCM10022419_096290</name>
</gene>
<dbReference type="SUPFAM" id="SSF69118">
    <property type="entry name" value="AhpD-like"/>
    <property type="match status" value="1"/>
</dbReference>
<dbReference type="Gene3D" id="1.20.1290.10">
    <property type="entry name" value="AhpD-like"/>
    <property type="match status" value="1"/>
</dbReference>
<dbReference type="EMBL" id="BAABDQ010000032">
    <property type="protein sequence ID" value="GAA3597726.1"/>
    <property type="molecule type" value="Genomic_DNA"/>
</dbReference>
<dbReference type="Proteomes" id="UP001500630">
    <property type="component" value="Unassembled WGS sequence"/>
</dbReference>
<dbReference type="InterPro" id="IPR029032">
    <property type="entry name" value="AhpD-like"/>
</dbReference>
<reference evidence="2" key="1">
    <citation type="journal article" date="2019" name="Int. J. Syst. Evol. Microbiol.">
        <title>The Global Catalogue of Microorganisms (GCM) 10K type strain sequencing project: providing services to taxonomists for standard genome sequencing and annotation.</title>
        <authorList>
            <consortium name="The Broad Institute Genomics Platform"/>
            <consortium name="The Broad Institute Genome Sequencing Center for Infectious Disease"/>
            <person name="Wu L."/>
            <person name="Ma J."/>
        </authorList>
    </citation>
    <scope>NUCLEOTIDE SEQUENCE [LARGE SCALE GENOMIC DNA]</scope>
    <source>
        <strain evidence="2">JCM 17326</strain>
    </source>
</reference>
<evidence type="ECO:0000313" key="1">
    <source>
        <dbReference type="EMBL" id="GAA3597726.1"/>
    </source>
</evidence>
<keyword evidence="2" id="KW-1185">Reference proteome</keyword>
<protein>
    <submittedName>
        <fullName evidence="1">Uncharacterized protein</fullName>
    </submittedName>
</protein>
<organism evidence="1 2">
    <name type="scientific">Nonomuraea rosea</name>
    <dbReference type="NCBI Taxonomy" id="638574"/>
    <lineage>
        <taxon>Bacteria</taxon>
        <taxon>Bacillati</taxon>
        <taxon>Actinomycetota</taxon>
        <taxon>Actinomycetes</taxon>
        <taxon>Streptosporangiales</taxon>
        <taxon>Streptosporangiaceae</taxon>
        <taxon>Nonomuraea</taxon>
    </lineage>
</organism>
<comment type="caution">
    <text evidence="1">The sequence shown here is derived from an EMBL/GenBank/DDBJ whole genome shotgun (WGS) entry which is preliminary data.</text>
</comment>
<sequence length="73" mass="7846">MDDRDPLRAALLRAADELVAGHRLSDRTWRDLTARYPTGQIIEICLLAGVLNSLGVQIEDGFAAPDRAGGAVT</sequence>
<accession>A0ABP6Z597</accession>
<name>A0ABP6Z597_9ACTN</name>